<sequence length="540" mass="60249">MDKPSRPVRNRKRSRKAWPPGDTHGRPVKRLFTPEIKRLLKDWLVRRRDNPYPNREEKKLLAIETGLTYTQICNWFANWRRKLKNSGNDPLRKTWGNLIRHYNTNARGNVEQFSICSSDSIWSGADGDDSNDSRHTPPASATGRPEHVVMRHAARQYGTHAPCRMPFSYVKYGSQTDSGDAYNEIAYDETHLLGHSKNTSTSYRSKNGRKCAEYVRRLPTEYSTSPTSSVNAYHGQHDESSPSYDGVRATYCFDHCYTPRNYGTVFGIPEDTRCYKIEAGHKYIPAGSHAKLEPLILTTTPSGFGRFEHGNERTVVAGTTTATLFLAQSPNISPTTTTTTGTALPAPAQNRSSKYKSSMMEKYLRDLSELEADHSRQPVIMATIPFQRSYHHHHHLCHRASVDEEPDHRTDPYRVEPALVQAIMDSGDRLSCDTGVLDAPPPSLSKWLESAAKFTPAKHNYIGDWEKSGKQSTAKKRCDSAGGALFASLSGHPGQAANGISLDNALGSTGSVILTHQKDEIDAAEALTRLANNFRTKVSS</sequence>
<dbReference type="GO" id="GO:0009887">
    <property type="term" value="P:animal organ morphogenesis"/>
    <property type="evidence" value="ECO:0007669"/>
    <property type="project" value="UniProtKB-ARBA"/>
</dbReference>
<reference evidence="9" key="3">
    <citation type="journal article" date="2013" name="Nucleic Acids Res.">
        <title>The genome of Anopheles darlingi, the main neotropical malaria vector.</title>
        <authorList>
            <person name="Marinotti O."/>
            <person name="Cerqueira G.C."/>
            <person name="de Almeida L.G."/>
            <person name="Ferro M.I."/>
            <person name="Loreto E.L."/>
            <person name="Zaha A."/>
            <person name="Teixeira S.M."/>
            <person name="Wespiser A.R."/>
            <person name="Almeida E Silva A."/>
            <person name="Schlindwein A.D."/>
            <person name="Pacheco A.C."/>
            <person name="Silva A.L."/>
            <person name="Graveley B.R."/>
            <person name="Walenz B.P."/>
            <person name="Lima Bde A."/>
            <person name="Ribeiro C.A."/>
            <person name="Nunes-Silva C.G."/>
            <person name="de Carvalho C.R."/>
            <person name="Soares C.M."/>
            <person name="de Menezes C.B."/>
            <person name="Matiolli C."/>
            <person name="Caffrey D."/>
            <person name="Araujo D.A."/>
            <person name="de Oliveira D.M."/>
            <person name="Golenbock D."/>
            <person name="Grisard E.C."/>
            <person name="Fantinatti-Garboggini F."/>
            <person name="de Carvalho F.M."/>
            <person name="Barcellos F.G."/>
            <person name="Prosdocimi F."/>
            <person name="May G."/>
            <person name="Azevedo Junior G.M."/>
            <person name="Guimaraes G.M."/>
            <person name="Goldman G.H."/>
            <person name="Padilha I.Q."/>
            <person name="Batista Jda S."/>
            <person name="Ferro J.A."/>
            <person name="Ribeiro J.M."/>
            <person name="Fietto J.L."/>
            <person name="Dabbas K.M."/>
            <person name="Cerdeira L."/>
            <person name="Agnez-Lima L.F."/>
            <person name="Brocchi M."/>
            <person name="de Carvalho M.O."/>
            <person name="Teixeira Mde M."/>
            <person name="Diniz Maia Mde M."/>
            <person name="Goldman M.H."/>
            <person name="Cruz Schneider M.P."/>
            <person name="Felipe M.S."/>
            <person name="Hungria M."/>
            <person name="Nicolas M.F."/>
            <person name="Pereira M."/>
            <person name="Montes M.A."/>
            <person name="Cantao M.E."/>
            <person name="Vincentz M."/>
            <person name="Rafael M.S."/>
            <person name="Silverman N."/>
            <person name="Stoco P.H."/>
            <person name="Souza R.C."/>
            <person name="Vicentini R."/>
            <person name="Gazzinelli R.T."/>
            <person name="Neves Rde O."/>
            <person name="Silva R."/>
            <person name="Astolfi-Filho S."/>
            <person name="Maciel T.E."/>
            <person name="Urmenyi T.P."/>
            <person name="Tadei W.P."/>
            <person name="Camargo E.P."/>
            <person name="de Vasconcelos A.T."/>
        </authorList>
    </citation>
    <scope>NUCLEOTIDE SEQUENCE</scope>
</reference>
<evidence type="ECO:0000313" key="11">
    <source>
        <dbReference type="Proteomes" id="UP000000673"/>
    </source>
</evidence>
<keyword evidence="11" id="KW-1185">Reference proteome</keyword>
<keyword evidence="3 6" id="KW-0238">DNA-binding</keyword>
<dbReference type="GO" id="GO:0005634">
    <property type="term" value="C:nucleus"/>
    <property type="evidence" value="ECO:0007669"/>
    <property type="project" value="UniProtKB-SubCell"/>
</dbReference>
<accession>W5JN10</accession>
<proteinExistence type="inferred from homology"/>
<evidence type="ECO:0000256" key="2">
    <source>
        <dbReference type="ARBA" id="ARBA00008446"/>
    </source>
</evidence>
<protein>
    <recommendedName>
        <fullName evidence="8">Homeobox domain-containing protein</fullName>
    </recommendedName>
</protein>
<dbReference type="CDD" id="cd00086">
    <property type="entry name" value="homeodomain"/>
    <property type="match status" value="1"/>
</dbReference>
<dbReference type="FunCoup" id="W5JN10">
    <property type="interactions" value="289"/>
</dbReference>
<dbReference type="GO" id="GO:0048646">
    <property type="term" value="P:anatomical structure formation involved in morphogenesis"/>
    <property type="evidence" value="ECO:0007669"/>
    <property type="project" value="UniProtKB-ARBA"/>
</dbReference>
<feature type="region of interest" description="Disordered" evidence="7">
    <location>
        <begin position="330"/>
        <end position="352"/>
    </location>
</feature>
<dbReference type="eggNOG" id="KOG0773">
    <property type="taxonomic scope" value="Eukaryota"/>
</dbReference>
<evidence type="ECO:0000256" key="1">
    <source>
        <dbReference type="ARBA" id="ARBA00004123"/>
    </source>
</evidence>
<dbReference type="GO" id="GO:0048468">
    <property type="term" value="P:cell development"/>
    <property type="evidence" value="ECO:0007669"/>
    <property type="project" value="TreeGrafter"/>
</dbReference>
<name>W5JN10_ANODA</name>
<evidence type="ECO:0000256" key="7">
    <source>
        <dbReference type="SAM" id="MobiDB-lite"/>
    </source>
</evidence>
<feature type="domain" description="Homeobox" evidence="8">
    <location>
        <begin position="23"/>
        <end position="86"/>
    </location>
</feature>
<dbReference type="Proteomes" id="UP000000673">
    <property type="component" value="Unassembled WGS sequence"/>
</dbReference>
<comment type="similarity">
    <text evidence="2">Belongs to the TALE/IRO homeobox family.</text>
</comment>
<dbReference type="AlphaFoldDB" id="W5JN10"/>
<dbReference type="VEuPathDB" id="VectorBase:ADAR2_006711"/>
<dbReference type="PANTHER" id="PTHR11211">
    <property type="entry name" value="IROQUOIS-CLASS HOMEODOMAIN PROTEIN IRX"/>
    <property type="match status" value="1"/>
</dbReference>
<evidence type="ECO:0000313" key="9">
    <source>
        <dbReference type="EMBL" id="ETN64159.1"/>
    </source>
</evidence>
<keyword evidence="5 6" id="KW-0539">Nucleus</keyword>
<dbReference type="VEuPathDB" id="VectorBase:ADAC004105"/>
<dbReference type="InterPro" id="IPR008422">
    <property type="entry name" value="KN_HD"/>
</dbReference>
<organism evidence="9">
    <name type="scientific">Anopheles darlingi</name>
    <name type="common">Mosquito</name>
    <dbReference type="NCBI Taxonomy" id="43151"/>
    <lineage>
        <taxon>Eukaryota</taxon>
        <taxon>Metazoa</taxon>
        <taxon>Ecdysozoa</taxon>
        <taxon>Arthropoda</taxon>
        <taxon>Hexapoda</taxon>
        <taxon>Insecta</taxon>
        <taxon>Pterygota</taxon>
        <taxon>Neoptera</taxon>
        <taxon>Endopterygota</taxon>
        <taxon>Diptera</taxon>
        <taxon>Nematocera</taxon>
        <taxon>Culicoidea</taxon>
        <taxon>Culicidae</taxon>
        <taxon>Anophelinae</taxon>
        <taxon>Anopheles</taxon>
    </lineage>
</organism>
<feature type="compositionally biased region" description="Basic residues" evidence="7">
    <location>
        <begin position="1"/>
        <end position="16"/>
    </location>
</feature>
<evidence type="ECO:0000256" key="6">
    <source>
        <dbReference type="PROSITE-ProRule" id="PRU00108"/>
    </source>
</evidence>
<reference evidence="9 11" key="1">
    <citation type="journal article" date="2010" name="BMC Genomics">
        <title>Combination of measures distinguishes pre-miRNAs from other stem-loops in the genome of the newly sequenced Anopheles darlingi.</title>
        <authorList>
            <person name="Mendes N.D."/>
            <person name="Freitas A.T."/>
            <person name="Vasconcelos A.T."/>
            <person name="Sagot M.F."/>
        </authorList>
    </citation>
    <scope>NUCLEOTIDE SEQUENCE</scope>
</reference>
<evidence type="ECO:0000313" key="10">
    <source>
        <dbReference type="EnsemblMetazoa" id="ADAC004105-PA"/>
    </source>
</evidence>
<dbReference type="Pfam" id="PF05920">
    <property type="entry name" value="Homeobox_KN"/>
    <property type="match status" value="1"/>
</dbReference>
<dbReference type="Gene3D" id="1.10.10.60">
    <property type="entry name" value="Homeodomain-like"/>
    <property type="match status" value="1"/>
</dbReference>
<gene>
    <name evidence="9" type="ORF">AND_004105</name>
</gene>
<comment type="subcellular location">
    <subcellularLocation>
        <location evidence="1 6">Nucleus</location>
    </subcellularLocation>
</comment>
<dbReference type="OMA" id="CYTPRNY"/>
<dbReference type="GO" id="GO:0000981">
    <property type="term" value="F:DNA-binding transcription factor activity, RNA polymerase II-specific"/>
    <property type="evidence" value="ECO:0007669"/>
    <property type="project" value="TreeGrafter"/>
</dbReference>
<evidence type="ECO:0000256" key="4">
    <source>
        <dbReference type="ARBA" id="ARBA00023155"/>
    </source>
</evidence>
<dbReference type="PANTHER" id="PTHR11211:SF3">
    <property type="entry name" value="HOMEOBOX PROTEIN MOHAWK"/>
    <property type="match status" value="1"/>
</dbReference>
<dbReference type="PROSITE" id="PS50071">
    <property type="entry name" value="HOMEOBOX_2"/>
    <property type="match status" value="1"/>
</dbReference>
<keyword evidence="4 6" id="KW-0371">Homeobox</keyword>
<dbReference type="InterPro" id="IPR001356">
    <property type="entry name" value="HD"/>
</dbReference>
<feature type="region of interest" description="Disordered" evidence="7">
    <location>
        <begin position="1"/>
        <end position="28"/>
    </location>
</feature>
<dbReference type="GO" id="GO:0001654">
    <property type="term" value="P:eye development"/>
    <property type="evidence" value="ECO:0007669"/>
    <property type="project" value="UniProtKB-ARBA"/>
</dbReference>
<dbReference type="GO" id="GO:0007517">
    <property type="term" value="P:muscle organ development"/>
    <property type="evidence" value="ECO:0007669"/>
    <property type="project" value="TreeGrafter"/>
</dbReference>
<dbReference type="EnsemblMetazoa" id="ADAC004105-RA">
    <property type="protein sequence ID" value="ADAC004105-PA"/>
    <property type="gene ID" value="ADAC004105"/>
</dbReference>
<evidence type="ECO:0000256" key="3">
    <source>
        <dbReference type="ARBA" id="ARBA00023125"/>
    </source>
</evidence>
<reference evidence="9" key="2">
    <citation type="submission" date="2010-05" db="EMBL/GenBank/DDBJ databases">
        <authorList>
            <person name="Almeida L.G."/>
            <person name="Nicolas M.F."/>
            <person name="Souza R.C."/>
            <person name="Vasconcelos A.T.R."/>
        </authorList>
    </citation>
    <scope>NUCLEOTIDE SEQUENCE</scope>
</reference>
<feature type="DNA-binding region" description="Homeobox" evidence="6">
    <location>
        <begin position="25"/>
        <end position="87"/>
    </location>
</feature>
<dbReference type="GO" id="GO:0000978">
    <property type="term" value="F:RNA polymerase II cis-regulatory region sequence-specific DNA binding"/>
    <property type="evidence" value="ECO:0007669"/>
    <property type="project" value="TreeGrafter"/>
</dbReference>
<feature type="compositionally biased region" description="Low complexity" evidence="7">
    <location>
        <begin position="334"/>
        <end position="348"/>
    </location>
</feature>
<dbReference type="InterPro" id="IPR009057">
    <property type="entry name" value="Homeodomain-like_sf"/>
</dbReference>
<reference evidence="10" key="4">
    <citation type="submission" date="2015-06" db="UniProtKB">
        <authorList>
            <consortium name="EnsemblMetazoa"/>
        </authorList>
    </citation>
    <scope>IDENTIFICATION</scope>
</reference>
<dbReference type="EMBL" id="ADMH02001079">
    <property type="protein sequence ID" value="ETN64159.1"/>
    <property type="molecule type" value="Genomic_DNA"/>
</dbReference>
<dbReference type="HOGENOM" id="CLU_504542_0_0_1"/>
<dbReference type="SUPFAM" id="SSF46689">
    <property type="entry name" value="Homeodomain-like"/>
    <property type="match status" value="1"/>
</dbReference>
<dbReference type="SMART" id="SM00389">
    <property type="entry name" value="HOX"/>
    <property type="match status" value="1"/>
</dbReference>
<evidence type="ECO:0000256" key="5">
    <source>
        <dbReference type="ARBA" id="ARBA00023242"/>
    </source>
</evidence>
<dbReference type="STRING" id="43151.W5JN10"/>
<evidence type="ECO:0000259" key="8">
    <source>
        <dbReference type="PROSITE" id="PS50071"/>
    </source>
</evidence>